<dbReference type="InterPro" id="IPR006963">
    <property type="entry name" value="Mopterin_OxRdtase_4Fe-4S_dom"/>
</dbReference>
<reference evidence="11 12" key="1">
    <citation type="submission" date="2024-09" db="EMBL/GenBank/DDBJ databases">
        <authorList>
            <person name="Sun Q."/>
            <person name="Mori K."/>
        </authorList>
    </citation>
    <scope>NUCLEOTIDE SEQUENCE [LARGE SCALE GENOMIC DNA]</scope>
    <source>
        <strain evidence="11 12">JCM 15389</strain>
    </source>
</reference>
<name>A0ABV6C4A7_9ACTN</name>
<evidence type="ECO:0000256" key="5">
    <source>
        <dbReference type="ARBA" id="ARBA00022723"/>
    </source>
</evidence>
<dbReference type="Pfam" id="PF01568">
    <property type="entry name" value="Molydop_binding"/>
    <property type="match status" value="1"/>
</dbReference>
<keyword evidence="5" id="KW-0479">Metal-binding</keyword>
<dbReference type="SMART" id="SM00926">
    <property type="entry name" value="Molybdop_Fe4S4"/>
    <property type="match status" value="1"/>
</dbReference>
<evidence type="ECO:0000256" key="1">
    <source>
        <dbReference type="ARBA" id="ARBA00001966"/>
    </source>
</evidence>
<comment type="similarity">
    <text evidence="3">Belongs to the prokaryotic molybdopterin-containing oxidoreductase family.</text>
</comment>
<evidence type="ECO:0000256" key="8">
    <source>
        <dbReference type="ARBA" id="ARBA00023014"/>
    </source>
</evidence>
<dbReference type="Gene3D" id="2.20.25.90">
    <property type="entry name" value="ADC-like domains"/>
    <property type="match status" value="1"/>
</dbReference>
<dbReference type="Gene3D" id="3.40.228.10">
    <property type="entry name" value="Dimethylsulfoxide Reductase, domain 2"/>
    <property type="match status" value="1"/>
</dbReference>
<dbReference type="Gene3D" id="3.30.2070.10">
    <property type="entry name" value="Formate dehydrogenase/DMSO reductase"/>
    <property type="match status" value="1"/>
</dbReference>
<dbReference type="EMBL" id="JBHLYQ010000042">
    <property type="protein sequence ID" value="MFC0081671.1"/>
    <property type="molecule type" value="Genomic_DNA"/>
</dbReference>
<dbReference type="Pfam" id="PF04879">
    <property type="entry name" value="Molybdop_Fe4S4"/>
    <property type="match status" value="1"/>
</dbReference>
<gene>
    <name evidence="11" type="ORF">ACFFRE_05870</name>
</gene>
<evidence type="ECO:0000256" key="2">
    <source>
        <dbReference type="ARBA" id="ARBA00004196"/>
    </source>
</evidence>
<keyword evidence="6" id="KW-0560">Oxidoreductase</keyword>
<dbReference type="Proteomes" id="UP001589788">
    <property type="component" value="Unassembled WGS sequence"/>
</dbReference>
<comment type="cofactor">
    <cofactor evidence="1">
        <name>[4Fe-4S] cluster</name>
        <dbReference type="ChEBI" id="CHEBI:49883"/>
    </cofactor>
</comment>
<evidence type="ECO:0000313" key="11">
    <source>
        <dbReference type="EMBL" id="MFC0081671.1"/>
    </source>
</evidence>
<keyword evidence="8" id="KW-0411">Iron-sulfur</keyword>
<proteinExistence type="inferred from homology"/>
<organism evidence="11 12">
    <name type="scientific">Aciditerrimonas ferrireducens</name>
    <dbReference type="NCBI Taxonomy" id="667306"/>
    <lineage>
        <taxon>Bacteria</taxon>
        <taxon>Bacillati</taxon>
        <taxon>Actinomycetota</taxon>
        <taxon>Acidimicrobiia</taxon>
        <taxon>Acidimicrobiales</taxon>
        <taxon>Acidimicrobiaceae</taxon>
        <taxon>Aciditerrimonas</taxon>
    </lineage>
</organism>
<protein>
    <submittedName>
        <fullName evidence="11">Molybdopterin dinucleotide binding domain-containing protein</fullName>
    </submittedName>
</protein>
<evidence type="ECO:0000256" key="7">
    <source>
        <dbReference type="ARBA" id="ARBA00023004"/>
    </source>
</evidence>
<dbReference type="Gene3D" id="2.40.40.20">
    <property type="match status" value="1"/>
</dbReference>
<dbReference type="PANTHER" id="PTHR43598">
    <property type="entry name" value="TUNGSTEN-CONTAINING FORMYLMETHANOFURAN DEHYDROGENASE 2 SUBUNIT B"/>
    <property type="match status" value="1"/>
</dbReference>
<dbReference type="CDD" id="cd02780">
    <property type="entry name" value="MopB_CT_Tetrathionate_Arsenate-R"/>
    <property type="match status" value="1"/>
</dbReference>
<sequence length="990" mass="112046">MDDPTTIPHTNGRTLTDLGRRVQAARAEVEARGETFYQGPSRIHLASFPPKERWDDWVELDSRSWPKRVERHAMLVPTTCFNCESACGLLAYVDRETLQIRKLEGNPEHPGSRGRNCAKGPATINQVTDPDRILYPLKRVGARGEGKWQRVSWDEALDALAARIRAALVEGRHNEIMVHLGRPGEDGFTERVLASWGVDGHNSHTNVCSSGGRTGFQFWCGIDRPSPDHARAKVIYLISSHLETGHYFNPHAQRITEARARGAKVIVLDTRLSNTATHADYWLSPYPGSEAAINLAICRHLIVTKRYDREFVRRWWNWEEYLRACHPEVEPAFETFERILAELYDQYTFAFAAKESGIDEAVLAEVAEVVADAGSAFACHSWRSAAAANLGGWQVSRTLFMIAALLGAVAKPGGTFPNAYNKFVPRPIHVPPHPGVWQELSWPLEYPLAQNELSFLLPHFLKDGRGRLDTYFTRVYNPVWTNPDGLSWMEVLTDEQLVGCHVALTPTWNESAFFADWVLPMGHSPERHDTHSYEQYDGQWIGFRQPVLRAARERLGERVTDTRQVNPGEVWEENEFWIELSWRIDPDGSLGIRQYYESRERPGEKLTVDEYYAWMFEHSVPGLPERAAAEGLTPLEYMRRYGAFEITRDQGPVFERPVPEEELVDVAVTDTGRVYTAAPRPDSPNIVPMGAPPPDDQGRRPVGVLVDGQVLRGFPTPSGKLEFWSSTLASWGWPEHALPGYIKSHVHPDNLEPGQMVLLSTFRLPTQIHTRSANSKWLDELAHANPVWIHPSDARRLGVRRTGDLVRVETEIGYFVAKAWITEGIRPGVVACSHHMGRWKLQGHQTGQHQAMATVTLRKEQGSWRMSRVAGVGPYDSSDPDTRRIWWTDVGVHQNLTFPVHPDPISGMHCWHQAVRVRPAEPGDRFGDIAVDTQRARDVYQRWLAMTRPAHTVSPDGTRRPSWLMRPLKPTPEAQRLPERAASGASRDRS</sequence>
<evidence type="ECO:0000313" key="12">
    <source>
        <dbReference type="Proteomes" id="UP001589788"/>
    </source>
</evidence>
<feature type="domain" description="4Fe-4S Mo/W bis-MGD-type" evidence="10">
    <location>
        <begin position="73"/>
        <end position="131"/>
    </location>
</feature>
<evidence type="ECO:0000259" key="10">
    <source>
        <dbReference type="PROSITE" id="PS51669"/>
    </source>
</evidence>
<comment type="caution">
    <text evidence="11">The sequence shown here is derived from an EMBL/GenBank/DDBJ whole genome shotgun (WGS) entry which is preliminary data.</text>
</comment>
<dbReference type="PROSITE" id="PS51669">
    <property type="entry name" value="4FE4S_MOW_BIS_MGD"/>
    <property type="match status" value="1"/>
</dbReference>
<dbReference type="InterPro" id="IPR006656">
    <property type="entry name" value="Mopterin_OxRdtase"/>
</dbReference>
<feature type="region of interest" description="Disordered" evidence="9">
    <location>
        <begin position="103"/>
        <end position="124"/>
    </location>
</feature>
<evidence type="ECO:0000256" key="9">
    <source>
        <dbReference type="SAM" id="MobiDB-lite"/>
    </source>
</evidence>
<dbReference type="SUPFAM" id="SSF53706">
    <property type="entry name" value="Formate dehydrogenase/DMSO reductase, domains 1-3"/>
    <property type="match status" value="1"/>
</dbReference>
<evidence type="ECO:0000256" key="4">
    <source>
        <dbReference type="ARBA" id="ARBA00022485"/>
    </source>
</evidence>
<dbReference type="Pfam" id="PF00384">
    <property type="entry name" value="Molybdopterin"/>
    <property type="match status" value="1"/>
</dbReference>
<dbReference type="InterPro" id="IPR037946">
    <property type="entry name" value="MopB_CT_Tetrathionate"/>
</dbReference>
<dbReference type="PANTHER" id="PTHR43598:SF1">
    <property type="entry name" value="FORMATE DEHYDROGENASE-O MAJOR SUBUNIT"/>
    <property type="match status" value="1"/>
</dbReference>
<keyword evidence="4" id="KW-0004">4Fe-4S</keyword>
<keyword evidence="7" id="KW-0408">Iron</keyword>
<dbReference type="SUPFAM" id="SSF50692">
    <property type="entry name" value="ADC-like"/>
    <property type="match status" value="1"/>
</dbReference>
<comment type="subcellular location">
    <subcellularLocation>
        <location evidence="2">Cell envelope</location>
    </subcellularLocation>
</comment>
<dbReference type="InterPro" id="IPR009010">
    <property type="entry name" value="Asp_de-COase-like_dom_sf"/>
</dbReference>
<dbReference type="Gene3D" id="3.40.50.740">
    <property type="match status" value="1"/>
</dbReference>
<keyword evidence="12" id="KW-1185">Reference proteome</keyword>
<evidence type="ECO:0000256" key="3">
    <source>
        <dbReference type="ARBA" id="ARBA00010312"/>
    </source>
</evidence>
<accession>A0ABV6C4A7</accession>
<dbReference type="InterPro" id="IPR006657">
    <property type="entry name" value="MoPterin_dinucl-bd_dom"/>
</dbReference>
<feature type="region of interest" description="Disordered" evidence="9">
    <location>
        <begin position="951"/>
        <end position="990"/>
    </location>
</feature>
<evidence type="ECO:0000256" key="6">
    <source>
        <dbReference type="ARBA" id="ARBA00023002"/>
    </source>
</evidence>
<dbReference type="RefSeq" id="WP_377788949.1">
    <property type="nucleotide sequence ID" value="NZ_JBHLYQ010000042.1"/>
</dbReference>
<feature type="region of interest" description="Disordered" evidence="9">
    <location>
        <begin position="675"/>
        <end position="700"/>
    </location>
</feature>